<comment type="caution">
    <text evidence="2">The sequence shown here is derived from an EMBL/GenBank/DDBJ whole genome shotgun (WGS) entry which is preliminary data.</text>
</comment>
<dbReference type="Proteomes" id="UP001138751">
    <property type="component" value="Unassembled WGS sequence"/>
</dbReference>
<gene>
    <name evidence="2" type="ORF">GXW76_05905</name>
</gene>
<protein>
    <submittedName>
        <fullName evidence="2">Uncharacterized protein</fullName>
    </submittedName>
</protein>
<feature type="region of interest" description="Disordered" evidence="1">
    <location>
        <begin position="218"/>
        <end position="239"/>
    </location>
</feature>
<reference evidence="2" key="2">
    <citation type="journal article" date="2021" name="Syst. Appl. Microbiol.">
        <title>Roseomonas hellenica sp. nov., isolated from roots of wild-growing Alkanna tinctoria.</title>
        <authorList>
            <person name="Rat A."/>
            <person name="Naranjo H.D."/>
            <person name="Lebbe L."/>
            <person name="Cnockaert M."/>
            <person name="Krigas N."/>
            <person name="Grigoriadou K."/>
            <person name="Maloupa E."/>
            <person name="Willems A."/>
        </authorList>
    </citation>
    <scope>NUCLEOTIDE SEQUENCE</scope>
    <source>
        <strain evidence="2">LMG 31231</strain>
    </source>
</reference>
<proteinExistence type="predicted"/>
<dbReference type="RefSeq" id="WP_211861073.1">
    <property type="nucleotide sequence ID" value="NZ_JAAEDM010000010.1"/>
</dbReference>
<evidence type="ECO:0000313" key="2">
    <source>
        <dbReference type="EMBL" id="MBR0670697.1"/>
    </source>
</evidence>
<reference evidence="2" key="1">
    <citation type="submission" date="2020-01" db="EMBL/GenBank/DDBJ databases">
        <authorList>
            <person name="Rat A."/>
        </authorList>
    </citation>
    <scope>NUCLEOTIDE SEQUENCE</scope>
    <source>
        <strain evidence="2">LMG 31231</strain>
    </source>
</reference>
<dbReference type="EMBL" id="JAAEDM010000010">
    <property type="protein sequence ID" value="MBR0670697.1"/>
    <property type="molecule type" value="Genomic_DNA"/>
</dbReference>
<dbReference type="AlphaFoldDB" id="A0A9X9WU68"/>
<evidence type="ECO:0000256" key="1">
    <source>
        <dbReference type="SAM" id="MobiDB-lite"/>
    </source>
</evidence>
<keyword evidence="3" id="KW-1185">Reference proteome</keyword>
<accession>A0A9X9WU68</accession>
<organism evidence="2 3">
    <name type="scientific">Neoroseomonas soli</name>
    <dbReference type="NCBI Taxonomy" id="1081025"/>
    <lineage>
        <taxon>Bacteria</taxon>
        <taxon>Pseudomonadati</taxon>
        <taxon>Pseudomonadota</taxon>
        <taxon>Alphaproteobacteria</taxon>
        <taxon>Acetobacterales</taxon>
        <taxon>Acetobacteraceae</taxon>
        <taxon>Neoroseomonas</taxon>
    </lineage>
</organism>
<sequence length="571" mass="62198">MTGSAAPELRLDLLLGQVIPDTRVLDGSRQYPKPTALSEVFDKATHVRGLLSGLDHRGVEWLRHVASKPTLEACSIVLGLYPGCPTWDDVLLDALDIQQQSAGRVSFRVRARRDGLNRPGNLLWVNRGDEPGVLVTGNLGNGLITSRWDATDANLVLPLTDVAEQALVNWFDLLHGNSRPLTPDAATAPRLRLPDGSEEGARLWRDYLAKLAAAEAEQPAPVVDSETGAVDHPTDPPPSKQVVTVAGIVRRIFPRPDPVLLSLQAALAKGSLVSLDRVDRIPPLDMPIRPEMLGEIGTRRVGGASRRVAYRVSLFDEKTQKQLNNRHGDASTRLSAFSLMLRDGQRWMPEKAFPLFEQELAASHEKATKALLAAIGGKAAADVVTALSDKVARDLRELAKQAGLTTAPPDSLLDEVLAGLRKRLEAHLGKEAAPGIARMEARLDAREDAHHSPWGTVQTFLVSAARLPREVMSDPFRMRGLTTEADALLRAFDIFGDALVKRHLDGGRVENQARQELEIIEEILSKETATPWHRAQALHRLITGQGPDAVRAAMTEERTPAVALTPGNPPQ</sequence>
<evidence type="ECO:0000313" key="3">
    <source>
        <dbReference type="Proteomes" id="UP001138751"/>
    </source>
</evidence>
<name>A0A9X9WU68_9PROT</name>